<evidence type="ECO:0008006" key="4">
    <source>
        <dbReference type="Google" id="ProtNLM"/>
    </source>
</evidence>
<evidence type="ECO:0000313" key="2">
    <source>
        <dbReference type="EMBL" id="KYQ90773.1"/>
    </source>
</evidence>
<dbReference type="FunCoup" id="A0A151ZA16">
    <property type="interactions" value="424"/>
</dbReference>
<name>A0A151ZA16_TIELA</name>
<keyword evidence="3" id="KW-1185">Reference proteome</keyword>
<protein>
    <recommendedName>
        <fullName evidence="4">Transmembrane protein</fullName>
    </recommendedName>
</protein>
<dbReference type="EMBL" id="LODT01000037">
    <property type="protein sequence ID" value="KYQ90773.1"/>
    <property type="molecule type" value="Genomic_DNA"/>
</dbReference>
<feature type="transmembrane region" description="Helical" evidence="1">
    <location>
        <begin position="196"/>
        <end position="217"/>
    </location>
</feature>
<accession>A0A151ZA16</accession>
<dbReference type="Proteomes" id="UP000076078">
    <property type="component" value="Unassembled WGS sequence"/>
</dbReference>
<organism evidence="2 3">
    <name type="scientific">Tieghemostelium lacteum</name>
    <name type="common">Slime mold</name>
    <name type="synonym">Dictyostelium lacteum</name>
    <dbReference type="NCBI Taxonomy" id="361077"/>
    <lineage>
        <taxon>Eukaryota</taxon>
        <taxon>Amoebozoa</taxon>
        <taxon>Evosea</taxon>
        <taxon>Eumycetozoa</taxon>
        <taxon>Dictyostelia</taxon>
        <taxon>Dictyosteliales</taxon>
        <taxon>Raperosteliaceae</taxon>
        <taxon>Tieghemostelium</taxon>
    </lineage>
</organism>
<gene>
    <name evidence="2" type="ORF">DLAC_09413</name>
</gene>
<evidence type="ECO:0000313" key="3">
    <source>
        <dbReference type="Proteomes" id="UP000076078"/>
    </source>
</evidence>
<keyword evidence="1" id="KW-1133">Transmembrane helix</keyword>
<dbReference type="InParanoid" id="A0A151ZA16"/>
<comment type="caution">
    <text evidence="2">The sequence shown here is derived from an EMBL/GenBank/DDBJ whole genome shotgun (WGS) entry which is preliminary data.</text>
</comment>
<dbReference type="AlphaFoldDB" id="A0A151ZA16"/>
<sequence length="240" mass="27367">MSRPRNHHHHVHHKRYSCSNCLIGLNICIFISFLIAGSIVMGVSLIPSIQYKDNWVRINCSLTDSTFEQVCQSKKTCQSETNQFQFPYYFTNGQHHTFPYEYDSDDSPIPHSNRTKPLNTCPSSKSTQCFNSTVDFQYPINSSFVATKSLYVFGSYDDANDFDQYFVDPEFHCWMSLLNTNDVSIVPVPKYAPASAITSGVLLTLSLISLLILLILISIRCFCGKSREVSQKYTRIPELQ</sequence>
<reference evidence="2 3" key="1">
    <citation type="submission" date="2015-12" db="EMBL/GenBank/DDBJ databases">
        <title>Dictyostelia acquired genes for synthesis and detection of signals that induce cell-type specialization by lateral gene transfer from prokaryotes.</title>
        <authorList>
            <person name="Gloeckner G."/>
            <person name="Schaap P."/>
        </authorList>
    </citation>
    <scope>NUCLEOTIDE SEQUENCE [LARGE SCALE GENOMIC DNA]</scope>
    <source>
        <strain evidence="2 3">TK</strain>
    </source>
</reference>
<dbReference type="OrthoDB" id="16305at2759"/>
<evidence type="ECO:0000256" key="1">
    <source>
        <dbReference type="SAM" id="Phobius"/>
    </source>
</evidence>
<keyword evidence="1" id="KW-0472">Membrane</keyword>
<keyword evidence="1" id="KW-0812">Transmembrane</keyword>
<proteinExistence type="predicted"/>
<feature type="transmembrane region" description="Helical" evidence="1">
    <location>
        <begin position="21"/>
        <end position="46"/>
    </location>
</feature>